<dbReference type="Ensembl" id="ENSLLET00000048649.1">
    <property type="protein sequence ID" value="ENSLLEP00000046802.1"/>
    <property type="gene ID" value="ENSLLEG00000029624.1"/>
</dbReference>
<gene>
    <name evidence="14" type="primary">IRAK1</name>
</gene>
<dbReference type="InterPro" id="IPR051824">
    <property type="entry name" value="LRR_Rcpt-Like_S/T_Kinase"/>
</dbReference>
<evidence type="ECO:0000256" key="3">
    <source>
        <dbReference type="ARBA" id="ARBA00022527"/>
    </source>
</evidence>
<keyword evidence="3" id="KW-0723">Serine/threonine-protein kinase</keyword>
<dbReference type="Pfam" id="PF00531">
    <property type="entry name" value="Death"/>
    <property type="match status" value="1"/>
</dbReference>
<accession>A0A8C5R2Q7</accession>
<dbReference type="AlphaFoldDB" id="A0A8C5R2Q7"/>
<dbReference type="PROSITE" id="PS50017">
    <property type="entry name" value="DEATH_DOMAIN"/>
    <property type="match status" value="1"/>
</dbReference>
<proteinExistence type="inferred from homology"/>
<keyword evidence="7 10" id="KW-0067">ATP-binding</keyword>
<dbReference type="Gene3D" id="3.30.200.20">
    <property type="entry name" value="Phosphorylase Kinase, domain 1"/>
    <property type="match status" value="1"/>
</dbReference>
<name>A0A8C5R2Q7_9ANUR</name>
<comment type="catalytic activity">
    <reaction evidence="8">
        <text>L-threonyl-[protein] + ATP = O-phospho-L-threonyl-[protein] + ADP + H(+)</text>
        <dbReference type="Rhea" id="RHEA:46608"/>
        <dbReference type="Rhea" id="RHEA-COMP:11060"/>
        <dbReference type="Rhea" id="RHEA-COMP:11605"/>
        <dbReference type="ChEBI" id="CHEBI:15378"/>
        <dbReference type="ChEBI" id="CHEBI:30013"/>
        <dbReference type="ChEBI" id="CHEBI:30616"/>
        <dbReference type="ChEBI" id="CHEBI:61977"/>
        <dbReference type="ChEBI" id="CHEBI:456216"/>
        <dbReference type="EC" id="2.7.11.1"/>
    </reaction>
</comment>
<dbReference type="GO" id="GO:0007165">
    <property type="term" value="P:signal transduction"/>
    <property type="evidence" value="ECO:0007669"/>
    <property type="project" value="InterPro"/>
</dbReference>
<keyword evidence="4" id="KW-0808">Transferase</keyword>
<evidence type="ECO:0000256" key="6">
    <source>
        <dbReference type="ARBA" id="ARBA00022777"/>
    </source>
</evidence>
<reference evidence="14" key="2">
    <citation type="submission" date="2025-09" db="UniProtKB">
        <authorList>
            <consortium name="Ensembl"/>
        </authorList>
    </citation>
    <scope>IDENTIFICATION</scope>
</reference>
<evidence type="ECO:0000256" key="10">
    <source>
        <dbReference type="PROSITE-ProRule" id="PRU10141"/>
    </source>
</evidence>
<evidence type="ECO:0000256" key="11">
    <source>
        <dbReference type="SAM" id="MobiDB-lite"/>
    </source>
</evidence>
<feature type="compositionally biased region" description="Low complexity" evidence="11">
    <location>
        <begin position="244"/>
        <end position="261"/>
    </location>
</feature>
<dbReference type="OrthoDB" id="4062651at2759"/>
<dbReference type="PANTHER" id="PTHR48006">
    <property type="entry name" value="LEUCINE-RICH REPEAT-CONTAINING PROTEIN DDB_G0281931-RELATED"/>
    <property type="match status" value="1"/>
</dbReference>
<feature type="binding site" evidence="10">
    <location>
        <position position="319"/>
    </location>
    <ligand>
        <name>ATP</name>
        <dbReference type="ChEBI" id="CHEBI:30616"/>
    </ligand>
</feature>
<dbReference type="InterPro" id="IPR000719">
    <property type="entry name" value="Prot_kinase_dom"/>
</dbReference>
<dbReference type="Gene3D" id="1.10.533.10">
    <property type="entry name" value="Death Domain, Fas"/>
    <property type="match status" value="1"/>
</dbReference>
<feature type="domain" description="Protein kinase" evidence="12">
    <location>
        <begin position="292"/>
        <end position="589"/>
    </location>
</feature>
<comment type="similarity">
    <text evidence="1">Belongs to the protein kinase superfamily. TKL Ser/Thr protein kinase family. Pelle subfamily.</text>
</comment>
<dbReference type="GO" id="GO:0005524">
    <property type="term" value="F:ATP binding"/>
    <property type="evidence" value="ECO:0007669"/>
    <property type="project" value="UniProtKB-UniRule"/>
</dbReference>
<dbReference type="InterPro" id="IPR000488">
    <property type="entry name" value="Death_dom"/>
</dbReference>
<dbReference type="EC" id="2.7.11.1" evidence="2"/>
<dbReference type="PROSITE" id="PS50011">
    <property type="entry name" value="PROTEIN_KINASE_DOM"/>
    <property type="match status" value="1"/>
</dbReference>
<evidence type="ECO:0000256" key="4">
    <source>
        <dbReference type="ARBA" id="ARBA00022679"/>
    </source>
</evidence>
<organism evidence="14 15">
    <name type="scientific">Leptobrachium leishanense</name>
    <name type="common">Leishan spiny toad</name>
    <dbReference type="NCBI Taxonomy" id="445787"/>
    <lineage>
        <taxon>Eukaryota</taxon>
        <taxon>Metazoa</taxon>
        <taxon>Chordata</taxon>
        <taxon>Craniata</taxon>
        <taxon>Vertebrata</taxon>
        <taxon>Euteleostomi</taxon>
        <taxon>Amphibia</taxon>
        <taxon>Batrachia</taxon>
        <taxon>Anura</taxon>
        <taxon>Pelobatoidea</taxon>
        <taxon>Megophryidae</taxon>
        <taxon>Leptobrachium</taxon>
    </lineage>
</organism>
<evidence type="ECO:0000256" key="5">
    <source>
        <dbReference type="ARBA" id="ARBA00022741"/>
    </source>
</evidence>
<dbReference type="GO" id="GO:0045087">
    <property type="term" value="P:innate immune response"/>
    <property type="evidence" value="ECO:0007669"/>
    <property type="project" value="UniProtKB-ARBA"/>
</dbReference>
<dbReference type="PANTHER" id="PTHR48006:SF102">
    <property type="entry name" value="LEUCINE-RICH REPEAT-CONTAINING PROTEIN DDB_G0281931-RELATED"/>
    <property type="match status" value="1"/>
</dbReference>
<protein>
    <recommendedName>
        <fullName evidence="2">non-specific serine/threonine protein kinase</fullName>
        <ecNumber evidence="2">2.7.11.1</ecNumber>
    </recommendedName>
</protein>
<dbReference type="SUPFAM" id="SSF47986">
    <property type="entry name" value="DEATH domain"/>
    <property type="match status" value="1"/>
</dbReference>
<evidence type="ECO:0000259" key="13">
    <source>
        <dbReference type="PROSITE" id="PS50017"/>
    </source>
</evidence>
<dbReference type="InterPro" id="IPR008271">
    <property type="entry name" value="Ser/Thr_kinase_AS"/>
</dbReference>
<feature type="domain" description="Death" evidence="13">
    <location>
        <begin position="104"/>
        <end position="161"/>
    </location>
</feature>
<evidence type="ECO:0000259" key="12">
    <source>
        <dbReference type="PROSITE" id="PS50011"/>
    </source>
</evidence>
<feature type="region of interest" description="Disordered" evidence="11">
    <location>
        <begin position="716"/>
        <end position="762"/>
    </location>
</feature>
<dbReference type="SUPFAM" id="SSF56112">
    <property type="entry name" value="Protein kinase-like (PK-like)"/>
    <property type="match status" value="1"/>
</dbReference>
<feature type="region of interest" description="Disordered" evidence="11">
    <location>
        <begin position="176"/>
        <end position="269"/>
    </location>
</feature>
<dbReference type="PROSITE" id="PS00107">
    <property type="entry name" value="PROTEIN_KINASE_ATP"/>
    <property type="match status" value="1"/>
</dbReference>
<dbReference type="InterPro" id="IPR011009">
    <property type="entry name" value="Kinase-like_dom_sf"/>
</dbReference>
<dbReference type="GO" id="GO:0004674">
    <property type="term" value="F:protein serine/threonine kinase activity"/>
    <property type="evidence" value="ECO:0007669"/>
    <property type="project" value="UniProtKB-KW"/>
</dbReference>
<keyword evidence="5 10" id="KW-0547">Nucleotide-binding</keyword>
<evidence type="ECO:0000256" key="2">
    <source>
        <dbReference type="ARBA" id="ARBA00012513"/>
    </source>
</evidence>
<dbReference type="GeneTree" id="ENSGT00940000160502"/>
<feature type="compositionally biased region" description="Basic and acidic residues" evidence="11">
    <location>
        <begin position="196"/>
        <end position="209"/>
    </location>
</feature>
<dbReference type="FunFam" id="1.10.510.10:FF:000754">
    <property type="entry name" value="Interleukin-1 receptor-associated kinase"/>
    <property type="match status" value="1"/>
</dbReference>
<feature type="compositionally biased region" description="Pro residues" evidence="11">
    <location>
        <begin position="178"/>
        <end position="192"/>
    </location>
</feature>
<evidence type="ECO:0000256" key="7">
    <source>
        <dbReference type="ARBA" id="ARBA00022840"/>
    </source>
</evidence>
<evidence type="ECO:0000256" key="8">
    <source>
        <dbReference type="ARBA" id="ARBA00047899"/>
    </source>
</evidence>
<evidence type="ECO:0000256" key="9">
    <source>
        <dbReference type="ARBA" id="ARBA00048679"/>
    </source>
</evidence>
<evidence type="ECO:0000313" key="14">
    <source>
        <dbReference type="Ensembl" id="ENSLLEP00000046802.1"/>
    </source>
</evidence>
<dbReference type="Gene3D" id="1.10.510.10">
    <property type="entry name" value="Transferase(Phosphotransferase) domain 1"/>
    <property type="match status" value="1"/>
</dbReference>
<dbReference type="InterPro" id="IPR011029">
    <property type="entry name" value="DEATH-like_dom_sf"/>
</dbReference>
<dbReference type="PROSITE" id="PS00108">
    <property type="entry name" value="PROTEIN_KINASE_ST"/>
    <property type="match status" value="1"/>
</dbReference>
<dbReference type="SMART" id="SM00220">
    <property type="entry name" value="S_TKc"/>
    <property type="match status" value="1"/>
</dbReference>
<dbReference type="Proteomes" id="UP000694569">
    <property type="component" value="Unplaced"/>
</dbReference>
<keyword evidence="15" id="KW-1185">Reference proteome</keyword>
<sequence length="861" mass="94987">MCHTKDGRRVPTLTCPGMRVARGCRKRGSDSPPLVVIHYPVSSHVTLAGSAPLCLEASLTLLIQRPLSLAMSGGSVEEIFLYNVPAFTMCRFYDIMDSLDDSVWRRFASIILPDQTELRLIEQQTSRSRTEGVIWYWSNKNARVGQLLSVLRSLELLRALDVFDIWWSECMTRLSAPRNPPRRPPSPPPPYSNPRTEPRRPSEEQKEEIQSQTPTKSVSSEVPLPLPGPPPAHLLISSTCPTQASSRASSSDGLASSIHSSIQESVGPSGIPEIPKQLVWDFNELVRGTKDFSPSLLIGEGGFGCVYKATLRNTEYAVKRLKRDSELEWDTVKKSFLTEIEKLICLRHPNIVDLAGCCVQGEDYCLIYLYLPNGSLEDALHSQGSSRALSWQQRVNILLGAACGIQFLHTYQPSIIHGDVKSSNILLDQALNPKLGDFGLARFSRFANDAGKSRTLARTSTVRGTLAYLPDEYVKMGKLTYELDTYSFGVVLLEILTGKMAISGEGGSRTKYLKDLVKEEENDVPEKADKLNYVAARISQCHLDFRVWHGPADIAKDLCLMACHCLERQKKRPKMVEVFNTLKKLHELLRSFDPGKERDFAPLRGSFADVVGRIPPIPNLVSSFQALVLGPEENTTEERLPASKDSVRPFSNLSLQGGAKLDSCSTVSSCKSLRTFQRGPNTPVESDESFPDSYLSSSARGLSNLNVLHASKQQLGSASSAASSHQTPCREGASHLPPVDTKASRCGYSSDRTAGSGSSAESQVRWNSPMQIWRNSAVIGALWQFSSMSDSYFGDSNFGKNTATKCDLNATSPDHHESGQAEDCGAAGTVRSGENKQPGASLLWNRSSITCRRTWRPRRER</sequence>
<feature type="compositionally biased region" description="Polar residues" evidence="11">
    <location>
        <begin position="750"/>
        <end position="762"/>
    </location>
</feature>
<keyword evidence="6" id="KW-0418">Kinase</keyword>
<feature type="region of interest" description="Disordered" evidence="11">
    <location>
        <begin position="810"/>
        <end position="843"/>
    </location>
</feature>
<comment type="catalytic activity">
    <reaction evidence="9">
        <text>L-seryl-[protein] + ATP = O-phospho-L-seryl-[protein] + ADP + H(+)</text>
        <dbReference type="Rhea" id="RHEA:17989"/>
        <dbReference type="Rhea" id="RHEA-COMP:9863"/>
        <dbReference type="Rhea" id="RHEA-COMP:11604"/>
        <dbReference type="ChEBI" id="CHEBI:15378"/>
        <dbReference type="ChEBI" id="CHEBI:29999"/>
        <dbReference type="ChEBI" id="CHEBI:30616"/>
        <dbReference type="ChEBI" id="CHEBI:83421"/>
        <dbReference type="ChEBI" id="CHEBI:456216"/>
        <dbReference type="EC" id="2.7.11.1"/>
    </reaction>
</comment>
<dbReference type="GO" id="GO:0071345">
    <property type="term" value="P:cellular response to cytokine stimulus"/>
    <property type="evidence" value="ECO:0007669"/>
    <property type="project" value="UniProtKB-ARBA"/>
</dbReference>
<dbReference type="Pfam" id="PF00069">
    <property type="entry name" value="Pkinase"/>
    <property type="match status" value="1"/>
</dbReference>
<feature type="compositionally biased region" description="Polar residues" evidence="11">
    <location>
        <begin position="210"/>
        <end position="220"/>
    </location>
</feature>
<evidence type="ECO:0000256" key="1">
    <source>
        <dbReference type="ARBA" id="ARBA00008718"/>
    </source>
</evidence>
<evidence type="ECO:0000313" key="15">
    <source>
        <dbReference type="Proteomes" id="UP000694569"/>
    </source>
</evidence>
<reference evidence="14" key="1">
    <citation type="submission" date="2025-08" db="UniProtKB">
        <authorList>
            <consortium name="Ensembl"/>
        </authorList>
    </citation>
    <scope>IDENTIFICATION</scope>
</reference>
<dbReference type="InterPro" id="IPR017441">
    <property type="entry name" value="Protein_kinase_ATP_BS"/>
</dbReference>